<comment type="subcellular location">
    <subcellularLocation>
        <location evidence="1">Cell membrane</location>
        <topology evidence="1">Multi-pass membrane protein</topology>
    </subcellularLocation>
</comment>
<evidence type="ECO:0000256" key="7">
    <source>
        <dbReference type="SAM" id="Phobius"/>
    </source>
</evidence>
<feature type="transmembrane region" description="Helical" evidence="7">
    <location>
        <begin position="176"/>
        <end position="201"/>
    </location>
</feature>
<feature type="transmembrane region" description="Helical" evidence="7">
    <location>
        <begin position="12"/>
        <end position="33"/>
    </location>
</feature>
<sequence>MFDSLTTLQGSGWVLLVILLSYLARHLPLAALLRDKQRQHVLFGATALTCFLWVFRAGIFEGLDVHFLCLTALTLTLGFRLAIFAGIAALLGATVAANESWAMFGINGLLGVVIPVCVSYLVYWISFHKIPRHLFVYIFICTFFPAALVIALKLALVGSYYALDNIYSWDTVINNYMQLIPLVVFPEAFINGVVMTLLIIYKPEWVYTFHDKFYLDPKV</sequence>
<evidence type="ECO:0000256" key="1">
    <source>
        <dbReference type="ARBA" id="ARBA00004651"/>
    </source>
</evidence>
<feature type="transmembrane region" description="Helical" evidence="7">
    <location>
        <begin position="39"/>
        <end position="55"/>
    </location>
</feature>
<dbReference type="Pfam" id="PF01891">
    <property type="entry name" value="CbiM"/>
    <property type="match status" value="1"/>
</dbReference>
<evidence type="ECO:0000313" key="8">
    <source>
        <dbReference type="EMBL" id="MCU7553904.1"/>
    </source>
</evidence>
<keyword evidence="2" id="KW-0813">Transport</keyword>
<dbReference type="Gene3D" id="1.10.1760.20">
    <property type="match status" value="1"/>
</dbReference>
<feature type="transmembrane region" description="Helical" evidence="7">
    <location>
        <begin position="67"/>
        <end position="95"/>
    </location>
</feature>
<accession>A0ABT2VPQ6</accession>
<evidence type="ECO:0000313" key="9">
    <source>
        <dbReference type="Proteomes" id="UP001209257"/>
    </source>
</evidence>
<feature type="transmembrane region" description="Helical" evidence="7">
    <location>
        <begin position="134"/>
        <end position="156"/>
    </location>
</feature>
<protein>
    <submittedName>
        <fullName evidence="8">Energy-coupling factor ABC transporter permease</fullName>
    </submittedName>
</protein>
<gene>
    <name evidence="8" type="ORF">OCL06_04760</name>
</gene>
<evidence type="ECO:0000256" key="2">
    <source>
        <dbReference type="ARBA" id="ARBA00022448"/>
    </source>
</evidence>
<name>A0ABT2VPQ6_9ALTE</name>
<keyword evidence="6 7" id="KW-0472">Membrane</keyword>
<dbReference type="Proteomes" id="UP001209257">
    <property type="component" value="Unassembled WGS sequence"/>
</dbReference>
<proteinExistence type="predicted"/>
<keyword evidence="3" id="KW-1003">Cell membrane</keyword>
<reference evidence="9" key="1">
    <citation type="submission" date="2023-07" db="EMBL/GenBank/DDBJ databases">
        <title>Study on multiphase classification of strain Alteromonas salexigens isolated from the Yellow Sea.</title>
        <authorList>
            <person name="Sun L."/>
        </authorList>
    </citation>
    <scope>NUCLEOTIDE SEQUENCE [LARGE SCALE GENOMIC DNA]</scope>
    <source>
        <strain evidence="9">ASW11-19</strain>
    </source>
</reference>
<dbReference type="RefSeq" id="WP_262992602.1">
    <property type="nucleotide sequence ID" value="NZ_JAOTJC010000006.1"/>
</dbReference>
<keyword evidence="4 7" id="KW-0812">Transmembrane</keyword>
<evidence type="ECO:0000256" key="4">
    <source>
        <dbReference type="ARBA" id="ARBA00022692"/>
    </source>
</evidence>
<evidence type="ECO:0000256" key="6">
    <source>
        <dbReference type="ARBA" id="ARBA00023136"/>
    </source>
</evidence>
<comment type="caution">
    <text evidence="8">The sequence shown here is derived from an EMBL/GenBank/DDBJ whole genome shotgun (WGS) entry which is preliminary data.</text>
</comment>
<evidence type="ECO:0000256" key="5">
    <source>
        <dbReference type="ARBA" id="ARBA00022989"/>
    </source>
</evidence>
<dbReference type="InterPro" id="IPR002751">
    <property type="entry name" value="CbiM/NikMN"/>
</dbReference>
<evidence type="ECO:0000256" key="3">
    <source>
        <dbReference type="ARBA" id="ARBA00022475"/>
    </source>
</evidence>
<keyword evidence="5 7" id="KW-1133">Transmembrane helix</keyword>
<organism evidence="8 9">
    <name type="scientific">Alteromonas salexigens</name>
    <dbReference type="NCBI Taxonomy" id="2982530"/>
    <lineage>
        <taxon>Bacteria</taxon>
        <taxon>Pseudomonadati</taxon>
        <taxon>Pseudomonadota</taxon>
        <taxon>Gammaproteobacteria</taxon>
        <taxon>Alteromonadales</taxon>
        <taxon>Alteromonadaceae</taxon>
        <taxon>Alteromonas/Salinimonas group</taxon>
        <taxon>Alteromonas</taxon>
    </lineage>
</organism>
<feature type="transmembrane region" description="Helical" evidence="7">
    <location>
        <begin position="101"/>
        <end position="122"/>
    </location>
</feature>
<keyword evidence="9" id="KW-1185">Reference proteome</keyword>
<dbReference type="EMBL" id="JAOTJC010000006">
    <property type="protein sequence ID" value="MCU7553904.1"/>
    <property type="molecule type" value="Genomic_DNA"/>
</dbReference>